<proteinExistence type="predicted"/>
<dbReference type="Proteomes" id="UP001519641">
    <property type="component" value="Unassembled WGS sequence"/>
</dbReference>
<dbReference type="RefSeq" id="WP_214545190.1">
    <property type="nucleotide sequence ID" value="NZ_JAHEWS010000022.1"/>
</dbReference>
<sequence>MIAIETAAAVLTIVFVALPARGLIGRNSLVGIRTRATMRSDEDWMLGHRAAIVPTSIAGGATVVVSLVYIALGRADDVPAFVACAAILVGGALWGVVAARRATR</sequence>
<keyword evidence="1" id="KW-0812">Transmembrane</keyword>
<keyword evidence="1" id="KW-1133">Transmembrane helix</keyword>
<comment type="caution">
    <text evidence="2">The sequence shown here is derived from an EMBL/GenBank/DDBJ whole genome shotgun (WGS) entry which is preliminary data.</text>
</comment>
<dbReference type="InterPro" id="IPR025962">
    <property type="entry name" value="SdpI/YhfL"/>
</dbReference>
<gene>
    <name evidence="2" type="ORF">KK097_13690</name>
</gene>
<evidence type="ECO:0000256" key="1">
    <source>
        <dbReference type="SAM" id="Phobius"/>
    </source>
</evidence>
<dbReference type="EMBL" id="JAHEWS010000022">
    <property type="protein sequence ID" value="MBT1588865.1"/>
    <property type="molecule type" value="Genomic_DNA"/>
</dbReference>
<protein>
    <submittedName>
        <fullName evidence="2">SdpI family protein</fullName>
    </submittedName>
</protein>
<keyword evidence="3" id="KW-1185">Reference proteome</keyword>
<feature type="transmembrane region" description="Helical" evidence="1">
    <location>
        <begin position="50"/>
        <end position="72"/>
    </location>
</feature>
<dbReference type="Pfam" id="PF13630">
    <property type="entry name" value="SdpI"/>
    <property type="match status" value="1"/>
</dbReference>
<name>A0ABS5VH93_9MICO</name>
<keyword evidence="1" id="KW-0472">Membrane</keyword>
<evidence type="ECO:0000313" key="2">
    <source>
        <dbReference type="EMBL" id="MBT1588865.1"/>
    </source>
</evidence>
<feature type="transmembrane region" description="Helical" evidence="1">
    <location>
        <begin position="6"/>
        <end position="29"/>
    </location>
</feature>
<evidence type="ECO:0000313" key="3">
    <source>
        <dbReference type="Proteomes" id="UP001519641"/>
    </source>
</evidence>
<accession>A0ABS5VH93</accession>
<reference evidence="2 3" key="1">
    <citation type="submission" date="2021-05" db="EMBL/GenBank/DDBJ databases">
        <title>Whole genome sequence of Curtobacterium flaccumfaciens pv. flaccumfaciens strain CFBP 8819.</title>
        <authorList>
            <person name="Osdaghi E."/>
            <person name="Taghouti G."/>
            <person name="Portier P."/>
            <person name="Fazliarab A."/>
            <person name="Taghavi S.M."/>
            <person name="Briand M."/>
            <person name="Le-Saux M."/>
            <person name="Jacques M.-A."/>
        </authorList>
    </citation>
    <scope>NUCLEOTIDE SEQUENCE [LARGE SCALE GENOMIC DNA]</scope>
    <source>
        <strain evidence="2 3">CFBP 8819</strain>
    </source>
</reference>
<feature type="transmembrane region" description="Helical" evidence="1">
    <location>
        <begin position="78"/>
        <end position="99"/>
    </location>
</feature>
<organism evidence="2 3">
    <name type="scientific">Curtobacterium aurantiacum</name>
    <dbReference type="NCBI Taxonomy" id="3236919"/>
    <lineage>
        <taxon>Bacteria</taxon>
        <taxon>Bacillati</taxon>
        <taxon>Actinomycetota</taxon>
        <taxon>Actinomycetes</taxon>
        <taxon>Micrococcales</taxon>
        <taxon>Microbacteriaceae</taxon>
        <taxon>Curtobacterium</taxon>
    </lineage>
</organism>